<evidence type="ECO:0000313" key="3">
    <source>
        <dbReference type="Proteomes" id="UP000183471"/>
    </source>
</evidence>
<name>A0ABY0TMT4_9PROT</name>
<feature type="signal peptide" evidence="1">
    <location>
        <begin position="1"/>
        <end position="17"/>
    </location>
</feature>
<dbReference type="InterPro" id="IPR010837">
    <property type="entry name" value="Conjugal_tfr_TrbH"/>
</dbReference>
<reference evidence="2 3" key="1">
    <citation type="submission" date="2016-10" db="EMBL/GenBank/DDBJ databases">
        <authorList>
            <person name="Varghese N."/>
            <person name="Submissions S."/>
        </authorList>
    </citation>
    <scope>NUCLEOTIDE SEQUENCE [LARGE SCALE GENOMIC DNA]</scope>
    <source>
        <strain evidence="2 3">Nl1</strain>
    </source>
</reference>
<dbReference type="RefSeq" id="WP_074634414.1">
    <property type="nucleotide sequence ID" value="NZ_FNKY01000002.1"/>
</dbReference>
<dbReference type="Pfam" id="PF07283">
    <property type="entry name" value="TrbH"/>
    <property type="match status" value="1"/>
</dbReference>
<dbReference type="Proteomes" id="UP000183471">
    <property type="component" value="Unassembled WGS sequence"/>
</dbReference>
<gene>
    <name evidence="2" type="ORF">SAMN05216402_3275</name>
</gene>
<proteinExistence type="predicted"/>
<dbReference type="EMBL" id="FNKY01000002">
    <property type="protein sequence ID" value="SDR11059.1"/>
    <property type="molecule type" value="Genomic_DNA"/>
</dbReference>
<evidence type="ECO:0000256" key="1">
    <source>
        <dbReference type="SAM" id="SignalP"/>
    </source>
</evidence>
<accession>A0ABY0TMT4</accession>
<organism evidence="2 3">
    <name type="scientific">Nitrosospira multiformis</name>
    <dbReference type="NCBI Taxonomy" id="1231"/>
    <lineage>
        <taxon>Bacteria</taxon>
        <taxon>Pseudomonadati</taxon>
        <taxon>Pseudomonadota</taxon>
        <taxon>Betaproteobacteria</taxon>
        <taxon>Nitrosomonadales</taxon>
        <taxon>Nitrosomonadaceae</taxon>
        <taxon>Nitrosospira</taxon>
    </lineage>
</organism>
<feature type="chain" id="PRO_5046956956" evidence="1">
    <location>
        <begin position="18"/>
        <end position="172"/>
    </location>
</feature>
<keyword evidence="3" id="KW-1185">Reference proteome</keyword>
<dbReference type="PROSITE" id="PS51257">
    <property type="entry name" value="PROKAR_LIPOPROTEIN"/>
    <property type="match status" value="1"/>
</dbReference>
<sequence>MRWIYLVSLSVFLAACAAPPRFPQPKDAQSAAFEERIAADTVKQIARLFPPAKTQLNVVSATPGSFGPLLADKLRGQGFGVSETIEAKPRAFPFSFNDEFRPGSGTPGPGSVPVAAAPGIELRYLLDPPHAGSISRITIRIGGAVLARAYLTDSHNPGAAAPAGAWTYRGDK</sequence>
<comment type="caution">
    <text evidence="2">The sequence shown here is derived from an EMBL/GenBank/DDBJ whole genome shotgun (WGS) entry which is preliminary data.</text>
</comment>
<keyword evidence="1" id="KW-0732">Signal</keyword>
<evidence type="ECO:0000313" key="2">
    <source>
        <dbReference type="EMBL" id="SDR11059.1"/>
    </source>
</evidence>
<protein>
    <submittedName>
        <fullName evidence="2">Conjugal transfer protein TrbH</fullName>
    </submittedName>
</protein>